<sequence length="803" mass="88719">MRPAAYMRQKSVAAPSSPVSPHRHTRSGSAGVSNVRKAQTKAAAQRLAAVMAHKPSDHHENDDEDDDDDHSHDYSGIGLAVTGGRAMQSGSRSPLTRPMPQRRNQVMNQPAEDDNGEAYDYGLVTSANIGLGGGRAMRTRSPMTQTTPQRHRQESTNEDNNENYDYSRPSGGASSGLAARRSMWAPPAMTKPIPQRHKQVIEDDDSDDNNSPPISAFARRGLRSPPPKSKISKQEAANEDHDEDDDYSRLSSKGSIGVAGGKSKQSPIPMATTKSTPQKLKEEIMNQHINRENNEKYDYNLVSSTTRIGLTGGRALRSPSPVSRTVAQKHAHMVANQVLDENNDDNHSYASSLASGKESIGHAGGTAVWSPSPTSVGTNQEEHAAAHSTSSAQSYLSMNSVEQPSRAHSVERSSEPINSVEQPLPAHSRMTSESSQSTNSIDQSSSKVKTIPAGTNNVPDDNQRAKRYSIDFGSTNLKEAFPERSASALEDEVDILQGENESLLHKLQHAEERCEEAEARARLLETQAGSKAAVQTHGGNINARSEATYALEQLRDAEDEIRSLRAMTQRLTLTQEEMEEVVLKRCWLARYWNLCVQHGQYNFLAGILADFASEKYEYWSSFAPLPDEVVMAAGQRAKEEKSSETSNAEEREKIPQDLKEQSVEGNIESMLLVEKGLRELASLKVEDAVALAMALHRRPNQLKLDEVKLPTEGQFEAFALSQEESEDTRFKQAWLTYFWRRAKNHGVEPDIADDRLQFWIEHSNCYSSSHDAVDVERGLAELKKLGLESQLWLATRKGEGSEF</sequence>
<evidence type="ECO:0000313" key="1">
    <source>
        <dbReference type="EMBL" id="KAJ0079205.1"/>
    </source>
</evidence>
<name>A0ACC0ZVH5_9ROSI</name>
<comment type="caution">
    <text evidence="1">The sequence shown here is derived from an EMBL/GenBank/DDBJ whole genome shotgun (WGS) entry which is preliminary data.</text>
</comment>
<reference evidence="2" key="1">
    <citation type="journal article" date="2023" name="G3 (Bethesda)">
        <title>Genome assembly and association tests identify interacting loci associated with vigor, precocity, and sex in interspecific pistachio rootstocks.</title>
        <authorList>
            <person name="Palmer W."/>
            <person name="Jacygrad E."/>
            <person name="Sagayaradj S."/>
            <person name="Cavanaugh K."/>
            <person name="Han R."/>
            <person name="Bertier L."/>
            <person name="Beede B."/>
            <person name="Kafkas S."/>
            <person name="Golino D."/>
            <person name="Preece J."/>
            <person name="Michelmore R."/>
        </authorList>
    </citation>
    <scope>NUCLEOTIDE SEQUENCE [LARGE SCALE GENOMIC DNA]</scope>
</reference>
<evidence type="ECO:0000313" key="2">
    <source>
        <dbReference type="Proteomes" id="UP001164250"/>
    </source>
</evidence>
<protein>
    <submittedName>
        <fullName evidence="1">Uncharacterized protein</fullName>
    </submittedName>
</protein>
<dbReference type="Proteomes" id="UP001164250">
    <property type="component" value="Chromosome 13"/>
</dbReference>
<proteinExistence type="predicted"/>
<keyword evidence="2" id="KW-1185">Reference proteome</keyword>
<gene>
    <name evidence="1" type="ORF">Patl1_23422</name>
</gene>
<dbReference type="EMBL" id="CM047909">
    <property type="protein sequence ID" value="KAJ0079205.1"/>
    <property type="molecule type" value="Genomic_DNA"/>
</dbReference>
<accession>A0ACC0ZVH5</accession>
<organism evidence="1 2">
    <name type="scientific">Pistacia atlantica</name>
    <dbReference type="NCBI Taxonomy" id="434234"/>
    <lineage>
        <taxon>Eukaryota</taxon>
        <taxon>Viridiplantae</taxon>
        <taxon>Streptophyta</taxon>
        <taxon>Embryophyta</taxon>
        <taxon>Tracheophyta</taxon>
        <taxon>Spermatophyta</taxon>
        <taxon>Magnoliopsida</taxon>
        <taxon>eudicotyledons</taxon>
        <taxon>Gunneridae</taxon>
        <taxon>Pentapetalae</taxon>
        <taxon>rosids</taxon>
        <taxon>malvids</taxon>
        <taxon>Sapindales</taxon>
        <taxon>Anacardiaceae</taxon>
        <taxon>Pistacia</taxon>
    </lineage>
</organism>